<feature type="transmembrane region" description="Helical" evidence="2">
    <location>
        <begin position="147"/>
        <end position="174"/>
    </location>
</feature>
<organism evidence="3 4">
    <name type="scientific">Bugula neritina</name>
    <name type="common">Brown bryozoan</name>
    <name type="synonym">Sertularia neritina</name>
    <dbReference type="NCBI Taxonomy" id="10212"/>
    <lineage>
        <taxon>Eukaryota</taxon>
        <taxon>Metazoa</taxon>
        <taxon>Spiralia</taxon>
        <taxon>Lophotrochozoa</taxon>
        <taxon>Bryozoa</taxon>
        <taxon>Gymnolaemata</taxon>
        <taxon>Cheilostomatida</taxon>
        <taxon>Flustrina</taxon>
        <taxon>Buguloidea</taxon>
        <taxon>Bugulidae</taxon>
        <taxon>Bugula</taxon>
    </lineage>
</organism>
<comment type="caution">
    <text evidence="3">The sequence shown here is derived from an EMBL/GenBank/DDBJ whole genome shotgun (WGS) entry which is preliminary data.</text>
</comment>
<keyword evidence="2" id="KW-0472">Membrane</keyword>
<feature type="transmembrane region" description="Helical" evidence="2">
    <location>
        <begin position="267"/>
        <end position="289"/>
    </location>
</feature>
<name>A0A7J7J344_BUGNE</name>
<evidence type="ECO:0000256" key="1">
    <source>
        <dbReference type="ARBA" id="ARBA00023157"/>
    </source>
</evidence>
<evidence type="ECO:0000256" key="2">
    <source>
        <dbReference type="RuleBase" id="RU362056"/>
    </source>
</evidence>
<dbReference type="Proteomes" id="UP000593567">
    <property type="component" value="Unassembled WGS sequence"/>
</dbReference>
<accession>A0A7J7J344</accession>
<reference evidence="3" key="1">
    <citation type="submission" date="2020-06" db="EMBL/GenBank/DDBJ databases">
        <title>Draft genome of Bugula neritina, a colonial animal packing powerful symbionts and potential medicines.</title>
        <authorList>
            <person name="Rayko M."/>
        </authorList>
    </citation>
    <scope>NUCLEOTIDE SEQUENCE [LARGE SCALE GENOMIC DNA]</scope>
    <source>
        <strain evidence="3">Kwan_BN1</strain>
    </source>
</reference>
<feature type="transmembrane region" description="Helical" evidence="2">
    <location>
        <begin position="568"/>
        <end position="586"/>
    </location>
</feature>
<feature type="transmembrane region" description="Helical" evidence="2">
    <location>
        <begin position="301"/>
        <end position="325"/>
    </location>
</feature>
<feature type="transmembrane region" description="Helical" evidence="2">
    <location>
        <begin position="337"/>
        <end position="357"/>
    </location>
</feature>
<feature type="transmembrane region" description="Helical" evidence="2">
    <location>
        <begin position="194"/>
        <end position="216"/>
    </location>
</feature>
<dbReference type="SUPFAM" id="SSF103473">
    <property type="entry name" value="MFS general substrate transporter"/>
    <property type="match status" value="1"/>
</dbReference>
<dbReference type="GO" id="GO:0043252">
    <property type="term" value="P:sodium-independent organic anion transport"/>
    <property type="evidence" value="ECO:0007669"/>
    <property type="project" value="TreeGrafter"/>
</dbReference>
<dbReference type="GO" id="GO:0006811">
    <property type="term" value="P:monoatomic ion transport"/>
    <property type="evidence" value="ECO:0007669"/>
    <property type="project" value="UniProtKB-KW"/>
</dbReference>
<gene>
    <name evidence="3" type="ORF">EB796_021123</name>
</gene>
<dbReference type="GO" id="GO:0015347">
    <property type="term" value="F:sodium-independent organic anion transmembrane transporter activity"/>
    <property type="evidence" value="ECO:0007669"/>
    <property type="project" value="TreeGrafter"/>
</dbReference>
<evidence type="ECO:0000313" key="4">
    <source>
        <dbReference type="Proteomes" id="UP000593567"/>
    </source>
</evidence>
<dbReference type="PANTHER" id="PTHR11388:SF160">
    <property type="entry name" value="SOLUTE CARRIER ORGANIC ANION TRANSPORTER FAMILY MEMBER"/>
    <property type="match status" value="1"/>
</dbReference>
<dbReference type="EMBL" id="VXIV02003159">
    <property type="protein sequence ID" value="KAF6020599.1"/>
    <property type="molecule type" value="Genomic_DNA"/>
</dbReference>
<sequence>MVLTMSTYHHMKGDTSLQQKLWSSCQFLRHRCRHHCVVCRILWRNGSSTSFFGVGVASLGLGCFIMSMAHFTSPMYVPEGAKGLACDIEGSSSGANCAGSEDDAFLKNYLYVLLLGQALNGFGGTCLYSLGVTYLDQSVSAKMAPLYVGIMAGFSILGPALGFIMGGSLLNIYVDHPKPPPDGLTPNDPRWVGAWWLGFLISSIVSTLLALVMFLFPKELPGTAAIRAAKVSEAHDNGCEEVVNQEGFGLSYKDLPKASWYLMKNPAYMCITAVVTSELALAAGFSTFMPKYISNQFGYTASWSAMVTGFLAVPGAALGQFMGGYICKKFQLKVSGILKLTVICSLIVLIVSPVFWIRCNGATLAGVSTPYPGDTLGDETNLDSTCNSGCGCSTSVYDPVCANGIQYFTSCHAGCPGASVKNDKDEEFYENCACPVSTSPARVIANYTRVVPGTCPQKCGLFGLFIPVAFLLFFFTFMMGSPLVMATLRVVPEKQRAYAVSFQWVFYDFLVGSLPGPIIFGSMIDASCSLWDEECSVRGSCWVYNNLHMSVRLLIVNQFTLFNDTPTASTHAFYVLQVLFVGYFGATTHQPRLLAVAFLSMGFGTLTMAAAHFTSPPYNPGSSSESTLCDFNILTQTLSQHFTQRVTQSVDVVQVHMNLCAQTVFSISLLVMPVVLYNLLKLVMVSKYVSFISIVLQILPI</sequence>
<feature type="transmembrane region" description="Helical" evidence="2">
    <location>
        <begin position="461"/>
        <end position="484"/>
    </location>
</feature>
<comment type="similarity">
    <text evidence="2">Belongs to the organo anion transporter (TC 2.A.60) family.</text>
</comment>
<keyword evidence="2" id="KW-0406">Ion transport</keyword>
<dbReference type="AlphaFoldDB" id="A0A7J7J344"/>
<keyword evidence="1" id="KW-1015">Disulfide bond</keyword>
<dbReference type="PANTHER" id="PTHR11388">
    <property type="entry name" value="ORGANIC ANION TRANSPORTER"/>
    <property type="match status" value="1"/>
</dbReference>
<dbReference type="GO" id="GO:0016323">
    <property type="term" value="C:basolateral plasma membrane"/>
    <property type="evidence" value="ECO:0007669"/>
    <property type="project" value="TreeGrafter"/>
</dbReference>
<dbReference type="NCBIfam" id="TIGR00805">
    <property type="entry name" value="oat"/>
    <property type="match status" value="1"/>
</dbReference>
<keyword evidence="2" id="KW-0813">Transport</keyword>
<keyword evidence="4" id="KW-1185">Reference proteome</keyword>
<comment type="subcellular location">
    <subcellularLocation>
        <location evidence="2">Cell membrane</location>
        <topology evidence="2">Multi-pass membrane protein</topology>
    </subcellularLocation>
</comment>
<dbReference type="Gene3D" id="1.20.1250.20">
    <property type="entry name" value="MFS general substrate transporter like domains"/>
    <property type="match status" value="2"/>
</dbReference>
<protein>
    <recommendedName>
        <fullName evidence="2">Solute carrier organic anion transporter family member</fullName>
    </recommendedName>
</protein>
<evidence type="ECO:0000313" key="3">
    <source>
        <dbReference type="EMBL" id="KAF6020599.1"/>
    </source>
</evidence>
<keyword evidence="2" id="KW-0812">Transmembrane</keyword>
<dbReference type="OrthoDB" id="5062115at2759"/>
<dbReference type="Pfam" id="PF03137">
    <property type="entry name" value="OATP"/>
    <property type="match status" value="2"/>
</dbReference>
<feature type="transmembrane region" description="Helical" evidence="2">
    <location>
        <begin position="505"/>
        <end position="524"/>
    </location>
</feature>
<feature type="transmembrane region" description="Helical" evidence="2">
    <location>
        <begin position="50"/>
        <end position="71"/>
    </location>
</feature>
<feature type="transmembrane region" description="Helical" evidence="2">
    <location>
        <begin position="109"/>
        <end position="135"/>
    </location>
</feature>
<keyword evidence="2" id="KW-1133">Transmembrane helix</keyword>
<feature type="transmembrane region" description="Helical" evidence="2">
    <location>
        <begin position="661"/>
        <end position="680"/>
    </location>
</feature>
<proteinExistence type="inferred from homology"/>
<dbReference type="InterPro" id="IPR036259">
    <property type="entry name" value="MFS_trans_sf"/>
</dbReference>
<feature type="transmembrane region" description="Helical" evidence="2">
    <location>
        <begin position="593"/>
        <end position="613"/>
    </location>
</feature>
<dbReference type="InterPro" id="IPR004156">
    <property type="entry name" value="OATP"/>
</dbReference>